<comment type="caution">
    <text evidence="1">The sequence shown here is derived from an EMBL/GenBank/DDBJ whole genome shotgun (WGS) entry which is preliminary data.</text>
</comment>
<protein>
    <submittedName>
        <fullName evidence="1">Uncharacterized protein</fullName>
    </submittedName>
</protein>
<organism evidence="1 2">
    <name type="scientific">Datura stramonium</name>
    <name type="common">Jimsonweed</name>
    <name type="synonym">Common thornapple</name>
    <dbReference type="NCBI Taxonomy" id="4076"/>
    <lineage>
        <taxon>Eukaryota</taxon>
        <taxon>Viridiplantae</taxon>
        <taxon>Streptophyta</taxon>
        <taxon>Embryophyta</taxon>
        <taxon>Tracheophyta</taxon>
        <taxon>Spermatophyta</taxon>
        <taxon>Magnoliopsida</taxon>
        <taxon>eudicotyledons</taxon>
        <taxon>Gunneridae</taxon>
        <taxon>Pentapetalae</taxon>
        <taxon>asterids</taxon>
        <taxon>lamiids</taxon>
        <taxon>Solanales</taxon>
        <taxon>Solanaceae</taxon>
        <taxon>Solanoideae</taxon>
        <taxon>Datureae</taxon>
        <taxon>Datura</taxon>
    </lineage>
</organism>
<evidence type="ECO:0000313" key="1">
    <source>
        <dbReference type="EMBL" id="MCE5165776.1"/>
    </source>
</evidence>
<evidence type="ECO:0000313" key="2">
    <source>
        <dbReference type="Proteomes" id="UP000823775"/>
    </source>
</evidence>
<accession>A0ABS8Y0Z9</accession>
<name>A0ABS8Y0Z9_DATST</name>
<proteinExistence type="predicted"/>
<dbReference type="EMBL" id="JACEIK010017060">
    <property type="protein sequence ID" value="MCE5165776.1"/>
    <property type="molecule type" value="Genomic_DNA"/>
</dbReference>
<reference evidence="1 2" key="1">
    <citation type="journal article" date="2021" name="BMC Genomics">
        <title>Datura genome reveals duplications of psychoactive alkaloid biosynthetic genes and high mutation rate following tissue culture.</title>
        <authorList>
            <person name="Rajewski A."/>
            <person name="Carter-House D."/>
            <person name="Stajich J."/>
            <person name="Litt A."/>
        </authorList>
    </citation>
    <scope>NUCLEOTIDE SEQUENCE [LARGE SCALE GENOMIC DNA]</scope>
    <source>
        <strain evidence="1">AR-01</strain>
    </source>
</reference>
<dbReference type="Proteomes" id="UP000823775">
    <property type="component" value="Unassembled WGS sequence"/>
</dbReference>
<keyword evidence="2" id="KW-1185">Reference proteome</keyword>
<gene>
    <name evidence="1" type="ORF">HAX54_012241</name>
</gene>
<sequence length="205" mass="22868">DLWPDDFEVSLDEAKSFIAEEGTTLSDFVPSTIYFENQILADIVATILLPRKGSLSSLSGIDVFVLYCLLKKIKINWVDWLLSSMMECFQDTGGNNNLPYGMIISCILKVIGIDLSKNPAREISFTYENRVFTSIGYIFSKERWHKKAKFTLKFNAAINESPSGINSGVVQNVSQDSLLKDVVKIKASLGAVVDYLHKIQASLSQ</sequence>
<feature type="non-terminal residue" evidence="1">
    <location>
        <position position="205"/>
    </location>
</feature>
<feature type="non-terminal residue" evidence="1">
    <location>
        <position position="1"/>
    </location>
</feature>